<dbReference type="HOGENOM" id="CLU_2066022_0_0_1"/>
<dbReference type="AlphaFoldDB" id="A0ED63"/>
<dbReference type="InParanoid" id="A0ED63"/>
<proteinExistence type="predicted"/>
<protein>
    <submittedName>
        <fullName evidence="1">Uncharacterized protein</fullName>
    </submittedName>
</protein>
<name>A0ED63_PARTE</name>
<evidence type="ECO:0000313" key="2">
    <source>
        <dbReference type="Proteomes" id="UP000000600"/>
    </source>
</evidence>
<evidence type="ECO:0000313" key="1">
    <source>
        <dbReference type="EMBL" id="CAK93230.1"/>
    </source>
</evidence>
<dbReference type="RefSeq" id="XP_001460627.1">
    <property type="nucleotide sequence ID" value="XM_001460590.1"/>
</dbReference>
<reference evidence="1 2" key="1">
    <citation type="journal article" date="2006" name="Nature">
        <title>Global trends of whole-genome duplications revealed by the ciliate Paramecium tetraurelia.</title>
        <authorList>
            <consortium name="Genoscope"/>
            <person name="Aury J.-M."/>
            <person name="Jaillon O."/>
            <person name="Duret L."/>
            <person name="Noel B."/>
            <person name="Jubin C."/>
            <person name="Porcel B.M."/>
            <person name="Segurens B."/>
            <person name="Daubin V."/>
            <person name="Anthouard V."/>
            <person name="Aiach N."/>
            <person name="Arnaiz O."/>
            <person name="Billaut A."/>
            <person name="Beisson J."/>
            <person name="Blanc I."/>
            <person name="Bouhouche K."/>
            <person name="Camara F."/>
            <person name="Duharcourt S."/>
            <person name="Guigo R."/>
            <person name="Gogendeau D."/>
            <person name="Katinka M."/>
            <person name="Keller A.-M."/>
            <person name="Kissmehl R."/>
            <person name="Klotz C."/>
            <person name="Koll F."/>
            <person name="Le Moue A."/>
            <person name="Lepere C."/>
            <person name="Malinsky S."/>
            <person name="Nowacki M."/>
            <person name="Nowak J.K."/>
            <person name="Plattner H."/>
            <person name="Poulain J."/>
            <person name="Ruiz F."/>
            <person name="Serrano V."/>
            <person name="Zagulski M."/>
            <person name="Dessen P."/>
            <person name="Betermier M."/>
            <person name="Weissenbach J."/>
            <person name="Scarpelli C."/>
            <person name="Schachter V."/>
            <person name="Sperling L."/>
            <person name="Meyer E."/>
            <person name="Cohen J."/>
            <person name="Wincker P."/>
        </authorList>
    </citation>
    <scope>NUCLEOTIDE SEQUENCE [LARGE SCALE GENOMIC DNA]</scope>
    <source>
        <strain evidence="1 2">Stock d4-2</strain>
    </source>
</reference>
<dbReference type="GeneID" id="5046412"/>
<dbReference type="Proteomes" id="UP000000600">
    <property type="component" value="Unassembled WGS sequence"/>
</dbReference>
<keyword evidence="2" id="KW-1185">Reference proteome</keyword>
<sequence>MKEELEQLLIIYSNQTQSKVKLVDYNQALFQYNIEFEQQSLEILPQKIHSPLGISQIEKKYRWAFKNWFCSRCQNNSIKPTEEKFDEKRKCKKLIKISQNLAFMNELLAIQVIDQQKKT</sequence>
<dbReference type="EMBL" id="CT868671">
    <property type="protein sequence ID" value="CAK93230.1"/>
    <property type="molecule type" value="Genomic_DNA"/>
</dbReference>
<organism evidence="1 2">
    <name type="scientific">Paramecium tetraurelia</name>
    <dbReference type="NCBI Taxonomy" id="5888"/>
    <lineage>
        <taxon>Eukaryota</taxon>
        <taxon>Sar</taxon>
        <taxon>Alveolata</taxon>
        <taxon>Ciliophora</taxon>
        <taxon>Intramacronucleata</taxon>
        <taxon>Oligohymenophorea</taxon>
        <taxon>Peniculida</taxon>
        <taxon>Parameciidae</taxon>
        <taxon>Paramecium</taxon>
    </lineage>
</organism>
<gene>
    <name evidence="1" type="ORF">GSPATT00004099001</name>
</gene>
<accession>A0ED63</accession>
<dbReference type="KEGG" id="ptm:GSPATT00004099001"/>